<protein>
    <submittedName>
        <fullName evidence="2">GNAT family N-acetyltransferase</fullName>
    </submittedName>
</protein>
<reference evidence="2 3" key="1">
    <citation type="submission" date="2018-08" db="EMBL/GenBank/DDBJ databases">
        <title>Draft genome sequence of Psychrilyobacter sp. strain SD5 isolated from Black Sea water.</title>
        <authorList>
            <person name="Yadav S."/>
            <person name="Villanueva L."/>
            <person name="Damste J.S.S."/>
        </authorList>
    </citation>
    <scope>NUCLEOTIDE SEQUENCE [LARGE SCALE GENOMIC DNA]</scope>
    <source>
        <strain evidence="2 3">SD5</strain>
    </source>
</reference>
<dbReference type="PANTHER" id="PTHR36174">
    <property type="entry name" value="LIPID II:GLYCINE GLYCYLTRANSFERASE"/>
    <property type="match status" value="1"/>
</dbReference>
<proteinExistence type="predicted"/>
<dbReference type="EMBL" id="QUAJ01000009">
    <property type="protein sequence ID" value="REI41601.1"/>
    <property type="molecule type" value="Genomic_DNA"/>
</dbReference>
<accession>A0ABX9KHP3</accession>
<evidence type="ECO:0000313" key="2">
    <source>
        <dbReference type="EMBL" id="REI41601.1"/>
    </source>
</evidence>
<evidence type="ECO:0000259" key="1">
    <source>
        <dbReference type="Pfam" id="PF13480"/>
    </source>
</evidence>
<dbReference type="Pfam" id="PF13480">
    <property type="entry name" value="Acetyltransf_6"/>
    <property type="match status" value="1"/>
</dbReference>
<evidence type="ECO:0000313" key="3">
    <source>
        <dbReference type="Proteomes" id="UP000263486"/>
    </source>
</evidence>
<organism evidence="2 3">
    <name type="scientific">Psychrilyobacter piezotolerans</name>
    <dbReference type="NCBI Taxonomy" id="2293438"/>
    <lineage>
        <taxon>Bacteria</taxon>
        <taxon>Fusobacteriati</taxon>
        <taxon>Fusobacteriota</taxon>
        <taxon>Fusobacteriia</taxon>
        <taxon>Fusobacteriales</taxon>
        <taxon>Fusobacteriaceae</taxon>
        <taxon>Psychrilyobacter</taxon>
    </lineage>
</organism>
<sequence>MGIYFKEEYAKIYELNGDGKVEKFQYEGGDGRVEYLFLKRDIELSEGRYYDITTPYGYGGPLFFPESSEKLTKLISNFREEFESYCKKNKIISEFIRFHPILRNHRFMERYVKTINAGATVYIDLSSEEEILLNMKRTCRKSIKRSMEKGFKAEMDNSNQAWDKFIDLYYMTMNKNNAENYYYFPREYFENMRALLRERALIFKTTYKDKVVSAILVLAGEDGIHGHLHATDPEYYRESPNNILIYTVALWGLKNGYKTFHLGGGYGGAEDTLFKFKSSFNKNGALEFYIGEKIHDHKVYNNLTKLHEKKRPEKKGENLEFFPLYRR</sequence>
<dbReference type="Proteomes" id="UP000263486">
    <property type="component" value="Unassembled WGS sequence"/>
</dbReference>
<dbReference type="RefSeq" id="WP_114642106.1">
    <property type="nucleotide sequence ID" value="NZ_JAACIO010000009.1"/>
</dbReference>
<keyword evidence="3" id="KW-1185">Reference proteome</keyword>
<dbReference type="Gene3D" id="3.40.630.30">
    <property type="match status" value="1"/>
</dbReference>
<name>A0ABX9KHP3_9FUSO</name>
<dbReference type="InterPro" id="IPR038740">
    <property type="entry name" value="BioF2-like_GNAT_dom"/>
</dbReference>
<dbReference type="InterPro" id="IPR050644">
    <property type="entry name" value="PG_Glycine_Bridge_Synth"/>
</dbReference>
<gene>
    <name evidence="2" type="ORF">DYH56_06750</name>
</gene>
<feature type="domain" description="BioF2-like acetyltransferase" evidence="1">
    <location>
        <begin position="139"/>
        <end position="265"/>
    </location>
</feature>
<dbReference type="InterPro" id="IPR016181">
    <property type="entry name" value="Acyl_CoA_acyltransferase"/>
</dbReference>
<dbReference type="PANTHER" id="PTHR36174:SF1">
    <property type="entry name" value="LIPID II:GLYCINE GLYCYLTRANSFERASE"/>
    <property type="match status" value="1"/>
</dbReference>
<dbReference type="SUPFAM" id="SSF55729">
    <property type="entry name" value="Acyl-CoA N-acyltransferases (Nat)"/>
    <property type="match status" value="1"/>
</dbReference>
<comment type="caution">
    <text evidence="2">The sequence shown here is derived from an EMBL/GenBank/DDBJ whole genome shotgun (WGS) entry which is preliminary data.</text>
</comment>